<dbReference type="EMBL" id="CM055105">
    <property type="protein sequence ID" value="KAJ7531219.1"/>
    <property type="molecule type" value="Genomic_DNA"/>
</dbReference>
<evidence type="ECO:0000313" key="1">
    <source>
        <dbReference type="EMBL" id="KAJ7531219.1"/>
    </source>
</evidence>
<dbReference type="Proteomes" id="UP001162992">
    <property type="component" value="Chromosome 14"/>
</dbReference>
<reference evidence="2" key="1">
    <citation type="journal article" date="2024" name="Proc. Natl. Acad. Sci. U.S.A.">
        <title>Extraordinary preservation of gene collinearity over three hundred million years revealed in homosporous lycophytes.</title>
        <authorList>
            <person name="Li C."/>
            <person name="Wickell D."/>
            <person name="Kuo L.Y."/>
            <person name="Chen X."/>
            <person name="Nie B."/>
            <person name="Liao X."/>
            <person name="Peng D."/>
            <person name="Ji J."/>
            <person name="Jenkins J."/>
            <person name="Williams M."/>
            <person name="Shu S."/>
            <person name="Plott C."/>
            <person name="Barry K."/>
            <person name="Rajasekar S."/>
            <person name="Grimwood J."/>
            <person name="Han X."/>
            <person name="Sun S."/>
            <person name="Hou Z."/>
            <person name="He W."/>
            <person name="Dai G."/>
            <person name="Sun C."/>
            <person name="Schmutz J."/>
            <person name="Leebens-Mack J.H."/>
            <person name="Li F.W."/>
            <person name="Wang L."/>
        </authorList>
    </citation>
    <scope>NUCLEOTIDE SEQUENCE [LARGE SCALE GENOMIC DNA]</scope>
    <source>
        <strain evidence="2">cv. PW_Plant_1</strain>
    </source>
</reference>
<name>A0ACC2BNX7_DIPCM</name>
<protein>
    <submittedName>
        <fullName evidence="1">Uncharacterized protein</fullName>
    </submittedName>
</protein>
<comment type="caution">
    <text evidence="1">The sequence shown here is derived from an EMBL/GenBank/DDBJ whole genome shotgun (WGS) entry which is preliminary data.</text>
</comment>
<gene>
    <name evidence="1" type="ORF">O6H91_14G036700</name>
</gene>
<organism evidence="1 2">
    <name type="scientific">Diphasiastrum complanatum</name>
    <name type="common">Issler's clubmoss</name>
    <name type="synonym">Lycopodium complanatum</name>
    <dbReference type="NCBI Taxonomy" id="34168"/>
    <lineage>
        <taxon>Eukaryota</taxon>
        <taxon>Viridiplantae</taxon>
        <taxon>Streptophyta</taxon>
        <taxon>Embryophyta</taxon>
        <taxon>Tracheophyta</taxon>
        <taxon>Lycopodiopsida</taxon>
        <taxon>Lycopodiales</taxon>
        <taxon>Lycopodiaceae</taxon>
        <taxon>Lycopodioideae</taxon>
        <taxon>Diphasiastrum</taxon>
    </lineage>
</organism>
<sequence>MLCSTIDLLSFALHCFNVLTTPRWPIRYLHTIVEDTDFKPNPHRIDLKGLQSPIAPLFKIQNIFEGIVKVMHSEASMLFCWPEHQGSLRFCTLKQSIYFSRFCRGSVFFL</sequence>
<accession>A0ACC2BNX7</accession>
<keyword evidence="2" id="KW-1185">Reference proteome</keyword>
<evidence type="ECO:0000313" key="2">
    <source>
        <dbReference type="Proteomes" id="UP001162992"/>
    </source>
</evidence>
<proteinExistence type="predicted"/>